<dbReference type="Proteomes" id="UP000276587">
    <property type="component" value="Unassembled WGS sequence"/>
</dbReference>
<gene>
    <name evidence="2" type="ORF">ALQ29_01063</name>
</gene>
<keyword evidence="1" id="KW-0732">Signal</keyword>
<evidence type="ECO:0000256" key="1">
    <source>
        <dbReference type="SAM" id="SignalP"/>
    </source>
</evidence>
<dbReference type="EMBL" id="RBQF01000091">
    <property type="protein sequence ID" value="RMP12252.1"/>
    <property type="molecule type" value="Genomic_DNA"/>
</dbReference>
<evidence type="ECO:0000313" key="3">
    <source>
        <dbReference type="Proteomes" id="UP000276587"/>
    </source>
</evidence>
<evidence type="ECO:0008006" key="4">
    <source>
        <dbReference type="Google" id="ProtNLM"/>
    </source>
</evidence>
<reference evidence="2 3" key="1">
    <citation type="submission" date="2018-08" db="EMBL/GenBank/DDBJ databases">
        <title>Recombination of ecologically and evolutionarily significant loci maintains genetic cohesion in the Pseudomonas syringae species complex.</title>
        <authorList>
            <person name="Dillon M."/>
            <person name="Thakur S."/>
            <person name="Almeida R.N.D."/>
            <person name="Weir B.S."/>
            <person name="Guttman D.S."/>
        </authorList>
    </citation>
    <scope>NUCLEOTIDE SEQUENCE [LARGE SCALE GENOMIC DNA]</scope>
    <source>
        <strain evidence="2 3">ICMP 3555</strain>
    </source>
</reference>
<sequence length="129" mass="14643">MKTYAALALALTTLCSPVHAASWQICRLDVQIVSVLKQPYPQLQGRILKVAPTSPTTQCPQQGSTVTFTPETTDYQNTLPRRQWPRKGQSVQIDYRYLDGICKGDGHPHPCRIEHYPLIERIGVRPRFQ</sequence>
<keyword evidence="3" id="KW-1185">Reference proteome</keyword>
<dbReference type="AlphaFoldDB" id="A0A3M4AZF4"/>
<dbReference type="RefSeq" id="WP_064052831.1">
    <property type="nucleotide sequence ID" value="NZ_RBPW01000241.1"/>
</dbReference>
<protein>
    <recommendedName>
        <fullName evidence="4">DUF4124 domain-containing protein</fullName>
    </recommendedName>
</protein>
<evidence type="ECO:0000313" key="2">
    <source>
        <dbReference type="EMBL" id="RMP12252.1"/>
    </source>
</evidence>
<proteinExistence type="predicted"/>
<feature type="signal peptide" evidence="1">
    <location>
        <begin position="1"/>
        <end position="20"/>
    </location>
</feature>
<organism evidence="2 3">
    <name type="scientific">Pseudomonas marginalis pv. marginalis</name>
    <dbReference type="NCBI Taxonomy" id="97473"/>
    <lineage>
        <taxon>Bacteria</taxon>
        <taxon>Pseudomonadati</taxon>
        <taxon>Pseudomonadota</taxon>
        <taxon>Gammaproteobacteria</taxon>
        <taxon>Pseudomonadales</taxon>
        <taxon>Pseudomonadaceae</taxon>
        <taxon>Pseudomonas</taxon>
    </lineage>
</organism>
<feature type="chain" id="PRO_5018322453" description="DUF4124 domain-containing protein" evidence="1">
    <location>
        <begin position="21"/>
        <end position="129"/>
    </location>
</feature>
<name>A0A3M4AZF4_PSEMA</name>
<accession>A0A3M4AZF4</accession>
<comment type="caution">
    <text evidence="2">The sequence shown here is derived from an EMBL/GenBank/DDBJ whole genome shotgun (WGS) entry which is preliminary data.</text>
</comment>